<gene>
    <name evidence="2" type="ORF">C5O19_09610</name>
</gene>
<comment type="caution">
    <text evidence="2">The sequence shown here is derived from an EMBL/GenBank/DDBJ whole genome shotgun (WGS) entry which is preliminary data.</text>
</comment>
<protein>
    <recommendedName>
        <fullName evidence="1">DUF7709 domain-containing protein</fullName>
    </recommendedName>
</protein>
<proteinExistence type="predicted"/>
<reference evidence="3" key="1">
    <citation type="submission" date="2018-02" db="EMBL/GenBank/DDBJ databases">
        <title>Genome sequencing of Solimonas sp. HR-BB.</title>
        <authorList>
            <person name="Lee Y."/>
            <person name="Jeon C.O."/>
        </authorList>
    </citation>
    <scope>NUCLEOTIDE SEQUENCE [LARGE SCALE GENOMIC DNA]</scope>
    <source>
        <strain evidence="3">HR-U</strain>
    </source>
</reference>
<sequence length="100" mass="11242">MDENLANIDELSRINEQILRQPATPAKESKPSGTLATLLHNIDLYNLTKSEKVETEFRAAIPALVKMGLFSLFPPEEWMQGNNPGRKFVGQAALEYLQNQ</sequence>
<name>A0A2S7IQE2_9BACT</name>
<keyword evidence="3" id="KW-1185">Reference proteome</keyword>
<dbReference type="AlphaFoldDB" id="A0A2S7IQE2"/>
<dbReference type="OrthoDB" id="964218at2"/>
<dbReference type="Pfam" id="PF24813">
    <property type="entry name" value="DUF7709"/>
    <property type="match status" value="1"/>
</dbReference>
<evidence type="ECO:0000259" key="1">
    <source>
        <dbReference type="Pfam" id="PF24813"/>
    </source>
</evidence>
<dbReference type="InterPro" id="IPR056126">
    <property type="entry name" value="DUF7709"/>
</dbReference>
<evidence type="ECO:0000313" key="2">
    <source>
        <dbReference type="EMBL" id="PQA59858.1"/>
    </source>
</evidence>
<accession>A0A2S7IQE2</accession>
<organism evidence="2 3">
    <name type="scientific">Siphonobacter curvatus</name>
    <dbReference type="NCBI Taxonomy" id="2094562"/>
    <lineage>
        <taxon>Bacteria</taxon>
        <taxon>Pseudomonadati</taxon>
        <taxon>Bacteroidota</taxon>
        <taxon>Cytophagia</taxon>
        <taxon>Cytophagales</taxon>
        <taxon>Cytophagaceae</taxon>
        <taxon>Siphonobacter</taxon>
    </lineage>
</organism>
<evidence type="ECO:0000313" key="3">
    <source>
        <dbReference type="Proteomes" id="UP000239590"/>
    </source>
</evidence>
<dbReference type="EMBL" id="PTRA01000001">
    <property type="protein sequence ID" value="PQA59858.1"/>
    <property type="molecule type" value="Genomic_DNA"/>
</dbReference>
<feature type="domain" description="DUF7709" evidence="1">
    <location>
        <begin position="9"/>
        <end position="96"/>
    </location>
</feature>
<dbReference type="RefSeq" id="WP_104711669.1">
    <property type="nucleotide sequence ID" value="NZ_PTRA01000001.1"/>
</dbReference>
<dbReference type="Proteomes" id="UP000239590">
    <property type="component" value="Unassembled WGS sequence"/>
</dbReference>